<keyword evidence="6" id="KW-0464">Manganese</keyword>
<evidence type="ECO:0000256" key="3">
    <source>
        <dbReference type="ARBA" id="ARBA00022723"/>
    </source>
</evidence>
<dbReference type="Gene3D" id="3.90.230.10">
    <property type="entry name" value="Creatinase/methionine aminopeptidase superfamily"/>
    <property type="match status" value="1"/>
</dbReference>
<dbReference type="InterPro" id="IPR048819">
    <property type="entry name" value="PepQ_N"/>
</dbReference>
<dbReference type="EC" id="3.4.13.9" evidence="9"/>
<dbReference type="GO" id="GO:0102009">
    <property type="term" value="F:proline dipeptidase activity"/>
    <property type="evidence" value="ECO:0007669"/>
    <property type="project" value="UniProtKB-EC"/>
</dbReference>
<feature type="domain" description="Xaa-Pro dipeptidase N-terminal" evidence="8">
    <location>
        <begin position="1"/>
        <end position="130"/>
    </location>
</feature>
<evidence type="ECO:0000259" key="8">
    <source>
        <dbReference type="Pfam" id="PF21216"/>
    </source>
</evidence>
<dbReference type="GO" id="GO:0008237">
    <property type="term" value="F:metallopeptidase activity"/>
    <property type="evidence" value="ECO:0007669"/>
    <property type="project" value="UniProtKB-KW"/>
</dbReference>
<evidence type="ECO:0000259" key="7">
    <source>
        <dbReference type="Pfam" id="PF00557"/>
    </source>
</evidence>
<evidence type="ECO:0000313" key="10">
    <source>
        <dbReference type="Proteomes" id="UP000251721"/>
    </source>
</evidence>
<keyword evidence="3" id="KW-0479">Metal-binding</keyword>
<dbReference type="InterPro" id="IPR036005">
    <property type="entry name" value="Creatinase/aminopeptidase-like"/>
</dbReference>
<keyword evidence="2" id="KW-0645">Protease</keyword>
<dbReference type="GO" id="GO:0005829">
    <property type="term" value="C:cytosol"/>
    <property type="evidence" value="ECO:0007669"/>
    <property type="project" value="TreeGrafter"/>
</dbReference>
<evidence type="ECO:0000256" key="6">
    <source>
        <dbReference type="ARBA" id="ARBA00023211"/>
    </source>
</evidence>
<evidence type="ECO:0000313" key="9">
    <source>
        <dbReference type="EMBL" id="SQC49114.1"/>
    </source>
</evidence>
<dbReference type="EMBL" id="UAWQ01000019">
    <property type="protein sequence ID" value="SQC49114.1"/>
    <property type="molecule type" value="Genomic_DNA"/>
</dbReference>
<dbReference type="NCBIfam" id="NF010133">
    <property type="entry name" value="PRK13607.1"/>
    <property type="match status" value="1"/>
</dbReference>
<dbReference type="Pfam" id="PF21216">
    <property type="entry name" value="PepQ_N"/>
    <property type="match status" value="1"/>
</dbReference>
<dbReference type="InterPro" id="IPR052433">
    <property type="entry name" value="X-Pro_dipept-like"/>
</dbReference>
<dbReference type="AlphaFoldDB" id="A0A2X3FQ72"/>
<proteinExistence type="predicted"/>
<evidence type="ECO:0000256" key="5">
    <source>
        <dbReference type="ARBA" id="ARBA00023049"/>
    </source>
</evidence>
<reference evidence="9 10" key="1">
    <citation type="submission" date="2018-06" db="EMBL/GenBank/DDBJ databases">
        <authorList>
            <consortium name="Pathogen Informatics"/>
            <person name="Doyle S."/>
        </authorList>
    </citation>
    <scope>NUCLEOTIDE SEQUENCE [LARGE SCALE GENOMIC DNA]</scope>
    <source>
        <strain evidence="9 10">NCTC13465</strain>
    </source>
</reference>
<keyword evidence="4 9" id="KW-0378">Hydrolase</keyword>
<dbReference type="InterPro" id="IPR029149">
    <property type="entry name" value="Creatin/AminoP/Spt16_N"/>
</dbReference>
<evidence type="ECO:0000256" key="4">
    <source>
        <dbReference type="ARBA" id="ARBA00022801"/>
    </source>
</evidence>
<protein>
    <submittedName>
        <fullName evidence="9">Xaa-Pro dipeptidase PepQ</fullName>
        <ecNumber evidence="9">3.4.13.9</ecNumber>
    </submittedName>
</protein>
<dbReference type="Proteomes" id="UP000251721">
    <property type="component" value="Unassembled WGS sequence"/>
</dbReference>
<feature type="domain" description="Peptidase M24" evidence="7">
    <location>
        <begin position="141"/>
        <end position="236"/>
    </location>
</feature>
<dbReference type="GO" id="GO:0004177">
    <property type="term" value="F:aminopeptidase activity"/>
    <property type="evidence" value="ECO:0007669"/>
    <property type="project" value="TreeGrafter"/>
</dbReference>
<dbReference type="GO" id="GO:0046872">
    <property type="term" value="F:metal ion binding"/>
    <property type="evidence" value="ECO:0007669"/>
    <property type="project" value="UniProtKB-KW"/>
</dbReference>
<dbReference type="Gene3D" id="3.40.350.10">
    <property type="entry name" value="Creatinase/prolidase N-terminal domain"/>
    <property type="match status" value="1"/>
</dbReference>
<dbReference type="PANTHER" id="PTHR43226">
    <property type="entry name" value="XAA-PRO AMINOPEPTIDASE 3"/>
    <property type="match status" value="1"/>
</dbReference>
<comment type="cofactor">
    <cofactor evidence="1">
        <name>Mn(2+)</name>
        <dbReference type="ChEBI" id="CHEBI:29035"/>
    </cofactor>
</comment>
<keyword evidence="9" id="KW-0224">Dipeptidase</keyword>
<gene>
    <name evidence="9" type="primary">pepQ_2</name>
    <name evidence="9" type="ORF">NCTC13465_05291</name>
</gene>
<dbReference type="PANTHER" id="PTHR43226:SF8">
    <property type="entry name" value="XAA-PRO DIPEPTIDASE"/>
    <property type="match status" value="1"/>
</dbReference>
<sequence>MDALLIHSGELVNVFLDDHPYPFKVNPQFKAWVPVTQVPNCWLLVDGVNKPKLWFYLPVDYWHNVEPLPTSFWTEEIDVIALPKADGIGSQLPAARGNIGYIGPVPERALGLGIAADKINPKGVIDYLHYYRAYKTDYELACMREAQKSAVNGHRAAYEAFQSGMSEFDINQAYLTATGHRDTDVPYSNIVALNEHASVLHYTKLDHRAPAEMRSFLLDAGAEYNGYAADLTRTWAAHRR</sequence>
<keyword evidence="5" id="KW-0482">Metalloprotease</keyword>
<organism evidence="9 10">
    <name type="scientific">Klebsiella pneumoniae</name>
    <dbReference type="NCBI Taxonomy" id="573"/>
    <lineage>
        <taxon>Bacteria</taxon>
        <taxon>Pseudomonadati</taxon>
        <taxon>Pseudomonadota</taxon>
        <taxon>Gammaproteobacteria</taxon>
        <taxon>Enterobacterales</taxon>
        <taxon>Enterobacteriaceae</taxon>
        <taxon>Klebsiella/Raoultella group</taxon>
        <taxon>Klebsiella</taxon>
        <taxon>Klebsiella pneumoniae complex</taxon>
    </lineage>
</organism>
<name>A0A2X3FQ72_KLEPN</name>
<dbReference type="Pfam" id="PF00557">
    <property type="entry name" value="Peptidase_M24"/>
    <property type="match status" value="1"/>
</dbReference>
<evidence type="ECO:0000256" key="1">
    <source>
        <dbReference type="ARBA" id="ARBA00001936"/>
    </source>
</evidence>
<evidence type="ECO:0000256" key="2">
    <source>
        <dbReference type="ARBA" id="ARBA00022670"/>
    </source>
</evidence>
<dbReference type="InterPro" id="IPR000994">
    <property type="entry name" value="Pept_M24"/>
</dbReference>
<accession>A0A2X3FQ72</accession>
<dbReference type="GO" id="GO:0006508">
    <property type="term" value="P:proteolysis"/>
    <property type="evidence" value="ECO:0007669"/>
    <property type="project" value="UniProtKB-KW"/>
</dbReference>
<dbReference type="SUPFAM" id="SSF55920">
    <property type="entry name" value="Creatinase/aminopeptidase"/>
    <property type="match status" value="1"/>
</dbReference>